<dbReference type="OrthoDB" id="6491887at2759"/>
<evidence type="ECO:0000313" key="4">
    <source>
        <dbReference type="EMBL" id="NOV37476.1"/>
    </source>
</evidence>
<evidence type="ECO:0000313" key="3">
    <source>
        <dbReference type="EMBL" id="JAC58964.1"/>
    </source>
</evidence>
<organism evidence="3">
    <name type="scientific">Rhipicephalus microplus</name>
    <name type="common">Cattle tick</name>
    <name type="synonym">Boophilus microplus</name>
    <dbReference type="NCBI Taxonomy" id="6941"/>
    <lineage>
        <taxon>Eukaryota</taxon>
        <taxon>Metazoa</taxon>
        <taxon>Ecdysozoa</taxon>
        <taxon>Arthropoda</taxon>
        <taxon>Chelicerata</taxon>
        <taxon>Arachnida</taxon>
        <taxon>Acari</taxon>
        <taxon>Parasitiformes</taxon>
        <taxon>Ixodida</taxon>
        <taxon>Ixodoidea</taxon>
        <taxon>Ixodidae</taxon>
        <taxon>Rhipicephalinae</taxon>
        <taxon>Rhipicephalus</taxon>
        <taxon>Boophilus</taxon>
    </lineage>
</organism>
<feature type="signal peptide" evidence="1">
    <location>
        <begin position="1"/>
        <end position="19"/>
    </location>
</feature>
<dbReference type="VEuPathDB" id="VectorBase:LOC119180792"/>
<reference evidence="4" key="2">
    <citation type="submission" date="2019-09" db="EMBL/GenBank/DDBJ databases">
        <title>Organ-specific transcriptomic study of the physiology of the cattle tick, Rhipicephalus microplus.</title>
        <authorList>
            <person name="Tirloni L."/>
            <person name="Braz G."/>
            <person name="Gandara A.C.P."/>
            <person name="Sabadin G.A."/>
            <person name="da Silva R.M."/>
            <person name="Guizzo M.G."/>
            <person name="Machado J.A."/>
            <person name="Costa E.P."/>
            <person name="Gomes H.F."/>
            <person name="Moraes J."/>
            <person name="Mota M.B.S."/>
            <person name="Mesquita R.D."/>
            <person name="Alvarenga P.H."/>
            <person name="Alves F."/>
            <person name="Seixas A."/>
            <person name="da Fonseca R.N."/>
            <person name="Fogaca A."/>
            <person name="Logullo C."/>
            <person name="Tanaka A."/>
            <person name="Daffre S."/>
            <person name="Termignoni C."/>
            <person name="Vaz I.S.Jr."/>
            <person name="Oliveira P.L."/>
            <person name="Ribeiro J.M."/>
        </authorList>
    </citation>
    <scope>NUCLEOTIDE SEQUENCE</scope>
    <source>
        <strain evidence="4">Porto Alegre</strain>
    </source>
</reference>
<name>A0A034WWG5_RHIMP</name>
<accession>A0A034WWG5</accession>
<dbReference type="EMBL" id="GHWJ01004739">
    <property type="protein sequence ID" value="NOV37476.1"/>
    <property type="molecule type" value="Transcribed_RNA"/>
</dbReference>
<dbReference type="SMART" id="SM00737">
    <property type="entry name" value="ML"/>
    <property type="match status" value="1"/>
</dbReference>
<evidence type="ECO:0000259" key="2">
    <source>
        <dbReference type="SMART" id="SM00737"/>
    </source>
</evidence>
<feature type="chain" id="PRO_5033209385" evidence="1">
    <location>
        <begin position="20"/>
        <end position="153"/>
    </location>
</feature>
<dbReference type="EMBL" id="GBBR01000098">
    <property type="protein sequence ID" value="JAC58964.1"/>
    <property type="molecule type" value="Transcribed_RNA"/>
</dbReference>
<dbReference type="SUPFAM" id="SSF81296">
    <property type="entry name" value="E set domains"/>
    <property type="match status" value="1"/>
</dbReference>
<proteinExistence type="predicted"/>
<dbReference type="Gene3D" id="2.60.40.770">
    <property type="match status" value="1"/>
</dbReference>
<dbReference type="Pfam" id="PF02221">
    <property type="entry name" value="E1_DerP2_DerF2"/>
    <property type="match status" value="1"/>
</dbReference>
<evidence type="ECO:0000256" key="1">
    <source>
        <dbReference type="SAM" id="SignalP"/>
    </source>
</evidence>
<protein>
    <submittedName>
        <fullName evidence="4">Putative ml domain protein</fullName>
    </submittedName>
    <submittedName>
        <fullName evidence="3">Secreted protein 25</fullName>
    </submittedName>
</protein>
<feature type="domain" description="MD-2-related lipid-recognition" evidence="2">
    <location>
        <begin position="25"/>
        <end position="150"/>
    </location>
</feature>
<dbReference type="AlphaFoldDB" id="A0A034WWG5"/>
<reference evidence="3" key="1">
    <citation type="journal article" date="2014" name="PLoS ONE">
        <title>Proteomic Analysis of Cattle Tick Rhipicephalus (Boophilus) microplus Saliva: A Comparison between Partially and Fully Engorged Females.</title>
        <authorList>
            <person name="Tirloni L."/>
            <person name="Reck J."/>
            <person name="Terra R.M."/>
            <person name="Martins J.R."/>
            <person name="Mulenga A."/>
            <person name="Sherman N.E."/>
            <person name="Fox J.W."/>
            <person name="Yates J.R.III."/>
            <person name="Termignoni C."/>
            <person name="Pinto A.F."/>
            <person name="da Silva Vaz I.Jr."/>
        </authorList>
    </citation>
    <scope>NUCLEOTIDE SEQUENCE</scope>
</reference>
<sequence>MRHYAVTLLPLLLMSTCGAQQLLKVEECKASAKESIPGFKNITLSPCDKDPCVINKGEKYNVTFYAEATDDADYLMVSDSEQQQTDTINIQSARSISCYYIDVPCNVTKGEVFRGSVTLRILGAFAPGNLTYKLGVGHGKRTFACGVSNLIVE</sequence>
<dbReference type="InterPro" id="IPR014756">
    <property type="entry name" value="Ig_E-set"/>
</dbReference>
<keyword evidence="1" id="KW-0732">Signal</keyword>
<dbReference type="InterPro" id="IPR003172">
    <property type="entry name" value="ML_dom"/>
</dbReference>